<evidence type="ECO:0000256" key="1">
    <source>
        <dbReference type="SAM" id="Coils"/>
    </source>
</evidence>
<feature type="region of interest" description="Disordered" evidence="2">
    <location>
        <begin position="223"/>
        <end position="256"/>
    </location>
</feature>
<dbReference type="PANTHER" id="PTHR36681:SF3">
    <property type="entry name" value="NUCLEAR GTPASE, GERMINAL CENTER-ASSOCIATED, TANDEM DUPLICATE 3"/>
    <property type="match status" value="1"/>
</dbReference>
<dbReference type="Pfam" id="PF24564">
    <property type="entry name" value="DUF7605"/>
    <property type="match status" value="1"/>
</dbReference>
<organism evidence="5 6">
    <name type="scientific">Colletotrichum cuscutae</name>
    <dbReference type="NCBI Taxonomy" id="1209917"/>
    <lineage>
        <taxon>Eukaryota</taxon>
        <taxon>Fungi</taxon>
        <taxon>Dikarya</taxon>
        <taxon>Ascomycota</taxon>
        <taxon>Pezizomycotina</taxon>
        <taxon>Sordariomycetes</taxon>
        <taxon>Hypocreomycetidae</taxon>
        <taxon>Glomerellales</taxon>
        <taxon>Glomerellaceae</taxon>
        <taxon>Colletotrichum</taxon>
        <taxon>Colletotrichum acutatum species complex</taxon>
    </lineage>
</organism>
<evidence type="ECO:0000256" key="2">
    <source>
        <dbReference type="SAM" id="MobiDB-lite"/>
    </source>
</evidence>
<feature type="compositionally biased region" description="Polar residues" evidence="2">
    <location>
        <begin position="70"/>
        <end position="84"/>
    </location>
</feature>
<evidence type="ECO:0000313" key="5">
    <source>
        <dbReference type="EMBL" id="KAK1473964.1"/>
    </source>
</evidence>
<reference evidence="5" key="1">
    <citation type="submission" date="2016-11" db="EMBL/GenBank/DDBJ databases">
        <title>The genome sequence of Colletotrichum cuscutae.</title>
        <authorList>
            <person name="Baroncelli R."/>
        </authorList>
    </citation>
    <scope>NUCLEOTIDE SEQUENCE</scope>
    <source>
        <strain evidence="5">IMI 304802</strain>
    </source>
</reference>
<keyword evidence="1" id="KW-0175">Coiled coil</keyword>
<accession>A0AAI9Y196</accession>
<dbReference type="SUPFAM" id="SSF52540">
    <property type="entry name" value="P-loop containing nucleoside triphosphate hydrolases"/>
    <property type="match status" value="1"/>
</dbReference>
<feature type="compositionally biased region" description="Polar residues" evidence="2">
    <location>
        <begin position="91"/>
        <end position="101"/>
    </location>
</feature>
<name>A0AAI9Y196_9PEZI</name>
<dbReference type="InterPro" id="IPR056024">
    <property type="entry name" value="DUF7605"/>
</dbReference>
<feature type="domain" description="Dynamin N-terminal" evidence="3">
    <location>
        <begin position="331"/>
        <end position="584"/>
    </location>
</feature>
<keyword evidence="6" id="KW-1185">Reference proteome</keyword>
<protein>
    <recommendedName>
        <fullName evidence="7">Tat pathway signal sequence</fullName>
    </recommendedName>
</protein>
<feature type="domain" description="DUF7605" evidence="4">
    <location>
        <begin position="808"/>
        <end position="989"/>
    </location>
</feature>
<evidence type="ECO:0000259" key="3">
    <source>
        <dbReference type="Pfam" id="PF00350"/>
    </source>
</evidence>
<dbReference type="EMBL" id="MPDP01000168">
    <property type="protein sequence ID" value="KAK1473964.1"/>
    <property type="molecule type" value="Genomic_DNA"/>
</dbReference>
<proteinExistence type="predicted"/>
<dbReference type="Pfam" id="PF00350">
    <property type="entry name" value="Dynamin_N"/>
    <property type="match status" value="1"/>
</dbReference>
<evidence type="ECO:0000313" key="6">
    <source>
        <dbReference type="Proteomes" id="UP001239213"/>
    </source>
</evidence>
<feature type="compositionally biased region" description="Polar residues" evidence="2">
    <location>
        <begin position="152"/>
        <end position="161"/>
    </location>
</feature>
<dbReference type="PANTHER" id="PTHR36681">
    <property type="entry name" value="NUCLEAR GTPASE, GERMINAL CENTER-ASSOCIATED, TANDEM DUPLICATE 3"/>
    <property type="match status" value="1"/>
</dbReference>
<dbReference type="AlphaFoldDB" id="A0AAI9Y196"/>
<comment type="caution">
    <text evidence="5">The sequence shown here is derived from an EMBL/GenBank/DDBJ whole genome shotgun (WGS) entry which is preliminary data.</text>
</comment>
<dbReference type="Proteomes" id="UP001239213">
    <property type="component" value="Unassembled WGS sequence"/>
</dbReference>
<dbReference type="InterPro" id="IPR045063">
    <property type="entry name" value="Dynamin_N"/>
</dbReference>
<gene>
    <name evidence="5" type="ORF">CCUS01_05554</name>
</gene>
<feature type="coiled-coil region" evidence="1">
    <location>
        <begin position="609"/>
        <end position="636"/>
    </location>
</feature>
<feature type="region of interest" description="Disordered" evidence="2">
    <location>
        <begin position="61"/>
        <end position="186"/>
    </location>
</feature>
<dbReference type="Gene3D" id="3.40.50.300">
    <property type="entry name" value="P-loop containing nucleotide triphosphate hydrolases"/>
    <property type="match status" value="2"/>
</dbReference>
<evidence type="ECO:0000259" key="4">
    <source>
        <dbReference type="Pfam" id="PF24564"/>
    </source>
</evidence>
<evidence type="ECO:0008006" key="7">
    <source>
        <dbReference type="Google" id="ProtNLM"/>
    </source>
</evidence>
<sequence>MSRVVSSLLETPISILSVQKPTQLTLEYYHQRSSATAGPPRTTASEPPPWAALFPQEQVLSGSPPVSFPNRHQSVAASTTSRGSSAPIFTPASSRSPSIVRSDTLFPEPILPRRVSPDEPIPSVETEAWTESPISGASIPRTPTTRPGAARASTSPLTSAPHSPLSYRAADGLPGERYPARDSPEIGSITDRLDRLIIERLDRTPVDMGLSDIRAALSNLFDDAGRRTPQPSNPTPAFRQSSLSPRPPRRSRGRSEAALVYHDVKDEELPESRFYDPAVQNAIKDAKALMTQLAGVLEDSPLHINPDSTIRRLYGQALDLSQFEGPSTRTVGFVGDSGVGKSSVLNSLLDQKNLARTSNSGAACTCVVTEYHHKDGDAFTIDVELFSQDELMDQMKELLQSYRMFHLNAGELRRNDEAATVVDIEEQANVARDTFRSMFRGQLASEDFLINEEEATVLRTFHSWLRRVDLPLEGRHEKPSRDSCAAFLMYLTSESVDTRTPAVWPFVRKIKVFLPSHILSKGLILVDLPGLRDSNSARRLITERYLVECDEIFAICNIGRATTDVGVESVFELAQQAGLSKVGIVCTKSDDIRVEEAMKDWRGRHADRIQQLSNAVSTAEADIENINLDLAEIDELEMTELTDEEQRESIRLHNEQRRTNAVLKKNLFEQLRTAYEDKIAGGNLAVFCVSNILYWDERHKPRDVALPSLQLSGILALRKHCLGIIADSQLSIAKRYIDNDIPAMLGEAALWVESGAGSAGAEQKLHIRDTLNLIESRLKRDLTRRNSDLSLVGTSIKDEFRIRIYDNRRNNTWRTAAANAALEWDPWAPAFCRNFGNHRTKIAGWHDWNQELICTMARDVKPQWDSVCTSCRARLEQSCRLIQSQMDWALEFLENELELFPGVTDLLQATLICHKNIMESQVEDLTDKTGADLNSLRIDVLTGIRTSILGQAMETPYRRCNAEYVNVGGGSDGRRKDIIRNAVDRVDLFENHMIEFKSRMRLLADNVQTELQAIVRDGLAAITSVLDLIRNDNVATESEENPELRRRLEQEIATIKERMRRIMDIME</sequence>
<dbReference type="InterPro" id="IPR027417">
    <property type="entry name" value="P-loop_NTPase"/>
</dbReference>